<dbReference type="OrthoDB" id="4133661at2"/>
<dbReference type="InterPro" id="IPR036291">
    <property type="entry name" value="NAD(P)-bd_dom_sf"/>
</dbReference>
<keyword evidence="2" id="KW-0560">Oxidoreductase</keyword>
<reference evidence="5" key="1">
    <citation type="submission" date="2016-10" db="EMBL/GenBank/DDBJ databases">
        <authorList>
            <person name="Varghese N."/>
            <person name="Submissions S."/>
        </authorList>
    </citation>
    <scope>NUCLEOTIDE SEQUENCE [LARGE SCALE GENOMIC DNA]</scope>
    <source>
        <strain evidence="5">DSM 43163</strain>
    </source>
</reference>
<organism evidence="4 5">
    <name type="scientific">Thermomonospora echinospora</name>
    <dbReference type="NCBI Taxonomy" id="1992"/>
    <lineage>
        <taxon>Bacteria</taxon>
        <taxon>Bacillati</taxon>
        <taxon>Actinomycetota</taxon>
        <taxon>Actinomycetes</taxon>
        <taxon>Streptosporangiales</taxon>
        <taxon>Thermomonosporaceae</taxon>
        <taxon>Thermomonospora</taxon>
    </lineage>
</organism>
<dbReference type="GO" id="GO:0016491">
    <property type="term" value="F:oxidoreductase activity"/>
    <property type="evidence" value="ECO:0007669"/>
    <property type="project" value="UniProtKB-KW"/>
</dbReference>
<evidence type="ECO:0000313" key="4">
    <source>
        <dbReference type="EMBL" id="SEG85140.1"/>
    </source>
</evidence>
<keyword evidence="5" id="KW-1185">Reference proteome</keyword>
<dbReference type="Pfam" id="PF00106">
    <property type="entry name" value="adh_short"/>
    <property type="match status" value="1"/>
</dbReference>
<comment type="similarity">
    <text evidence="1">Belongs to the short-chain dehydrogenases/reductases (SDR) family.</text>
</comment>
<gene>
    <name evidence="4" type="ORF">SAMN04489712_117146</name>
</gene>
<dbReference type="InterPro" id="IPR051122">
    <property type="entry name" value="SDR_DHRS6-like"/>
</dbReference>
<dbReference type="EMBL" id="FNVO01000017">
    <property type="protein sequence ID" value="SEG85140.1"/>
    <property type="molecule type" value="Genomic_DNA"/>
</dbReference>
<protein>
    <submittedName>
        <fullName evidence="4">NADP-dependent 3-hydroxy acid dehydrogenase YdfG</fullName>
    </submittedName>
</protein>
<proteinExistence type="inferred from homology"/>
<dbReference type="CDD" id="cd05233">
    <property type="entry name" value="SDR_c"/>
    <property type="match status" value="1"/>
</dbReference>
<dbReference type="RefSeq" id="WP_103942418.1">
    <property type="nucleotide sequence ID" value="NZ_FNVO01000017.1"/>
</dbReference>
<dbReference type="Proteomes" id="UP000236723">
    <property type="component" value="Unassembled WGS sequence"/>
</dbReference>
<evidence type="ECO:0000256" key="3">
    <source>
        <dbReference type="ARBA" id="ARBA00023027"/>
    </source>
</evidence>
<sequence length="230" mass="23263">MTDVAIITGAADGIGAATARRLAAAGTRCVLVDRDPLVEKVAVDVDGIAVVGDPSDPDLSTKAVAYAGDRLDLLVLNAGTGCPGWDPATLDLRGYRSAVGLSQHAVVYGLRAAIPAMRRGGGGSIVVTAPYAEPLTAEDDPFSMMTAYAVLGLVRAFARPLAREGIRLSVVCPGRRDDAGAGFPGLDGAAPDSDEVAAVVEDALRAAAPGSRLVVRPGALLVSHAAAPLS</sequence>
<keyword evidence="3" id="KW-0520">NAD</keyword>
<evidence type="ECO:0000256" key="1">
    <source>
        <dbReference type="ARBA" id="ARBA00006484"/>
    </source>
</evidence>
<dbReference type="SUPFAM" id="SSF51735">
    <property type="entry name" value="NAD(P)-binding Rossmann-fold domains"/>
    <property type="match status" value="1"/>
</dbReference>
<name>A0A1H6DIS7_9ACTN</name>
<accession>A0A1H6DIS7</accession>
<dbReference type="PRINTS" id="PR00081">
    <property type="entry name" value="GDHRDH"/>
</dbReference>
<dbReference type="PANTHER" id="PTHR43477:SF4">
    <property type="entry name" value="DEHYDROGENASE_REDUCTASE SDR FAMILY MEMBER 6"/>
    <property type="match status" value="1"/>
</dbReference>
<dbReference type="AlphaFoldDB" id="A0A1H6DIS7"/>
<evidence type="ECO:0000313" key="5">
    <source>
        <dbReference type="Proteomes" id="UP000236723"/>
    </source>
</evidence>
<dbReference type="InterPro" id="IPR002347">
    <property type="entry name" value="SDR_fam"/>
</dbReference>
<dbReference type="Gene3D" id="3.40.50.720">
    <property type="entry name" value="NAD(P)-binding Rossmann-like Domain"/>
    <property type="match status" value="1"/>
</dbReference>
<dbReference type="PANTHER" id="PTHR43477">
    <property type="entry name" value="DIHYDROANTICAPSIN 7-DEHYDROGENASE"/>
    <property type="match status" value="1"/>
</dbReference>
<evidence type="ECO:0000256" key="2">
    <source>
        <dbReference type="ARBA" id="ARBA00023002"/>
    </source>
</evidence>